<dbReference type="InterPro" id="IPR039564">
    <property type="entry name" value="Peptidase_C39-like"/>
</dbReference>
<sequence length="373" mass="42397">MKIILKTTAIILSAILIASSVYVYIYRAQGREDINYSAITDEQINKVLQNQYINTSSSKNKKQGRIKVTSLYKETQMPIENVIYVIIDDKANEIVEVLVTDGAGTATSRLYDYGKKYKIKQYSIGSPYKVNEEVIQIKINDKEHFLIIESDTLEYVKGFEVAEDGKVNITELFMPVEIIKQRPVLPNGCEITSLTAVLNYYGYDVTKTEMSDTYLPRRHFERIDGILYGGDPYKEYAGDPRDPLNGFFSYAPPIVEAAELYFKDIKEENKTPIDISGSSREEIMGFLESGVPVVIWTTLNLEKPRINYSWKLFETGDKFYAPINLHCIVLKGFVDDKVYVMDPLKGSITRNADDFFASYEALGSHAMVVINES</sequence>
<dbReference type="InterPro" id="IPR013783">
    <property type="entry name" value="Ig-like_fold"/>
</dbReference>
<dbReference type="OrthoDB" id="1164310at2"/>
<keyword evidence="3" id="KW-1185">Reference proteome</keyword>
<reference evidence="2 3" key="1">
    <citation type="submission" date="2019-03" db="EMBL/GenBank/DDBJ databases">
        <title>Genomic Encyclopedia of Type Strains, Phase IV (KMG-IV): sequencing the most valuable type-strain genomes for metagenomic binning, comparative biology and taxonomic classification.</title>
        <authorList>
            <person name="Goeker M."/>
        </authorList>
    </citation>
    <scope>NUCLEOTIDE SEQUENCE [LARGE SCALE GENOMIC DNA]</scope>
    <source>
        <strain evidence="2 3">DSM 24629</strain>
    </source>
</reference>
<evidence type="ECO:0000313" key="3">
    <source>
        <dbReference type="Proteomes" id="UP000294902"/>
    </source>
</evidence>
<comment type="caution">
    <text evidence="2">The sequence shown here is derived from an EMBL/GenBank/DDBJ whole genome shotgun (WGS) entry which is preliminary data.</text>
</comment>
<evidence type="ECO:0000313" key="2">
    <source>
        <dbReference type="EMBL" id="TCT12964.1"/>
    </source>
</evidence>
<name>A0A4R3MHA0_9FIRM</name>
<dbReference type="Proteomes" id="UP000294902">
    <property type="component" value="Unassembled WGS sequence"/>
</dbReference>
<evidence type="ECO:0000259" key="1">
    <source>
        <dbReference type="Pfam" id="PF13529"/>
    </source>
</evidence>
<dbReference type="Gene3D" id="2.60.40.10">
    <property type="entry name" value="Immunoglobulins"/>
    <property type="match status" value="1"/>
</dbReference>
<dbReference type="AlphaFoldDB" id="A0A4R3MHA0"/>
<dbReference type="RefSeq" id="WP_132253546.1">
    <property type="nucleotide sequence ID" value="NZ_SMAL01000010.1"/>
</dbReference>
<dbReference type="EMBL" id="SMAL01000010">
    <property type="protein sequence ID" value="TCT12964.1"/>
    <property type="molecule type" value="Genomic_DNA"/>
</dbReference>
<gene>
    <name evidence="2" type="ORF">EDC18_11038</name>
</gene>
<feature type="domain" description="Peptidase C39-like" evidence="1">
    <location>
        <begin position="176"/>
        <end position="343"/>
    </location>
</feature>
<accession>A0A4R3MHA0</accession>
<dbReference type="PANTHER" id="PTHR37806:SF1">
    <property type="entry name" value="PEPTIDASE C39-LIKE DOMAIN-CONTAINING PROTEIN"/>
    <property type="match status" value="1"/>
</dbReference>
<dbReference type="Pfam" id="PF13529">
    <property type="entry name" value="Peptidase_C39_2"/>
    <property type="match status" value="1"/>
</dbReference>
<organism evidence="2 3">
    <name type="scientific">Natranaerovirga pectinivora</name>
    <dbReference type="NCBI Taxonomy" id="682400"/>
    <lineage>
        <taxon>Bacteria</taxon>
        <taxon>Bacillati</taxon>
        <taxon>Bacillota</taxon>
        <taxon>Clostridia</taxon>
        <taxon>Lachnospirales</taxon>
        <taxon>Natranaerovirgaceae</taxon>
        <taxon>Natranaerovirga</taxon>
    </lineage>
</organism>
<proteinExistence type="predicted"/>
<dbReference type="Gene3D" id="3.90.70.10">
    <property type="entry name" value="Cysteine proteinases"/>
    <property type="match status" value="1"/>
</dbReference>
<dbReference type="PANTHER" id="PTHR37806">
    <property type="entry name" value="LMO0724 PROTEIN"/>
    <property type="match status" value="1"/>
</dbReference>
<protein>
    <submittedName>
        <fullName evidence="2">Uncharacterized protein YvpB</fullName>
    </submittedName>
</protein>